<feature type="transmembrane region" description="Helical" evidence="1">
    <location>
        <begin position="344"/>
        <end position="365"/>
    </location>
</feature>
<keyword evidence="1" id="KW-1133">Transmembrane helix</keyword>
<keyword evidence="1" id="KW-0472">Membrane</keyword>
<organism evidence="2 3">
    <name type="scientific">Pelomonas parva</name>
    <dbReference type="NCBI Taxonomy" id="3299032"/>
    <lineage>
        <taxon>Bacteria</taxon>
        <taxon>Pseudomonadati</taxon>
        <taxon>Pseudomonadota</taxon>
        <taxon>Betaproteobacteria</taxon>
        <taxon>Burkholderiales</taxon>
        <taxon>Sphaerotilaceae</taxon>
        <taxon>Roseateles</taxon>
    </lineage>
</organism>
<reference evidence="2 3" key="1">
    <citation type="submission" date="2024-08" db="EMBL/GenBank/DDBJ databases">
        <authorList>
            <person name="Lu H."/>
        </authorList>
    </citation>
    <scope>NUCLEOTIDE SEQUENCE [LARGE SCALE GENOMIC DNA]</scope>
    <source>
        <strain evidence="2 3">LYH14W</strain>
    </source>
</reference>
<dbReference type="EMBL" id="JBIGHV010000011">
    <property type="protein sequence ID" value="MFG6433274.1"/>
    <property type="molecule type" value="Genomic_DNA"/>
</dbReference>
<keyword evidence="3" id="KW-1185">Reference proteome</keyword>
<dbReference type="InterPro" id="IPR005625">
    <property type="entry name" value="PepSY-ass_TM"/>
</dbReference>
<comment type="caution">
    <text evidence="2">The sequence shown here is derived from an EMBL/GenBank/DDBJ whole genome shotgun (WGS) entry which is preliminary data.</text>
</comment>
<dbReference type="Proteomes" id="UP001606210">
    <property type="component" value="Unassembled WGS sequence"/>
</dbReference>
<protein>
    <submittedName>
        <fullName evidence="2">PepSY-associated TM helix domain-containing protein</fullName>
    </submittedName>
</protein>
<dbReference type="RefSeq" id="WP_394483832.1">
    <property type="nucleotide sequence ID" value="NZ_JBIGHV010000011.1"/>
</dbReference>
<dbReference type="Pfam" id="PF03929">
    <property type="entry name" value="PepSY_TM"/>
    <property type="match status" value="1"/>
</dbReference>
<dbReference type="PANTHER" id="PTHR34219:SF3">
    <property type="entry name" value="BLL7967 PROTEIN"/>
    <property type="match status" value="1"/>
</dbReference>
<keyword evidence="1" id="KW-0812">Transmembrane</keyword>
<evidence type="ECO:0000313" key="2">
    <source>
        <dbReference type="EMBL" id="MFG6433274.1"/>
    </source>
</evidence>
<proteinExistence type="predicted"/>
<evidence type="ECO:0000256" key="1">
    <source>
        <dbReference type="SAM" id="Phobius"/>
    </source>
</evidence>
<dbReference type="PANTHER" id="PTHR34219">
    <property type="entry name" value="IRON-REGULATED INNER MEMBRANE PROTEIN-RELATED"/>
    <property type="match status" value="1"/>
</dbReference>
<evidence type="ECO:0000313" key="3">
    <source>
        <dbReference type="Proteomes" id="UP001606210"/>
    </source>
</evidence>
<gene>
    <name evidence="2" type="ORF">ACG00Y_25430</name>
</gene>
<feature type="transmembrane region" description="Helical" evidence="1">
    <location>
        <begin position="196"/>
        <end position="217"/>
    </location>
</feature>
<name>A0ABW7F9P3_9BURK</name>
<sequence>MNNTRSLRVWMWLHKWSSLVCTLFMLLLCLTGLPLIFSHEIAHLTGKAVELPPSQVGQAAPAGLATLDSVVAAARARYPERVVQYASPDDEDPRLWYVTLTPTPAPTDDYRSIAVDGRDARVLAEPRFDQGFMYWMLRLHVDLFAGLPGKLFLGLMGLLLVIAIVSGVVIYAPFMRKLDFGTVRQTRGPRTRWLDLHNLLGIVTLTWALVVGATGVINTWADLLIKYWQHDQLSGLLAPYQGQPLVPEAERAPLQRSLDAAQAHLPGQKLLFIAFPGTAFSSPHHISFFMQGDTPLTSKLLRPVLVDARTAQVTVAPELPWYLQALLLSQPLHFGDYGGMPMKILWTLLDLATILVLGSGLYLWVKKRRQVVAAVRSPVAVRPGTAGAATRTGRSAA</sequence>
<feature type="transmembrane region" description="Helical" evidence="1">
    <location>
        <begin position="151"/>
        <end position="175"/>
    </location>
</feature>
<accession>A0ABW7F9P3</accession>